<dbReference type="RefSeq" id="WP_228369910.1">
    <property type="nucleotide sequence ID" value="NZ_JAJAWR010000022.1"/>
</dbReference>
<dbReference type="InterPro" id="IPR009926">
    <property type="entry name" value="T3SS_YcgR_PilZN"/>
</dbReference>
<dbReference type="Gene3D" id="2.40.10.220">
    <property type="entry name" value="predicted glycosyltransferase like domains"/>
    <property type="match status" value="1"/>
</dbReference>
<dbReference type="AlphaFoldDB" id="A0ABD4SPU5"/>
<dbReference type="GeneID" id="75109550"/>
<evidence type="ECO:0000259" key="5">
    <source>
        <dbReference type="Pfam" id="PF07238"/>
    </source>
</evidence>
<keyword evidence="7" id="KW-0966">Cell projection</keyword>
<comment type="similarity">
    <text evidence="4">Belongs to the YcgR family.</text>
</comment>
<feature type="domain" description="PilZ" evidence="5">
    <location>
        <begin position="107"/>
        <end position="224"/>
    </location>
</feature>
<keyword evidence="7" id="KW-0969">Cilium</keyword>
<feature type="domain" description="Type III secretion system flagellar brake protein YcgR PilZN" evidence="6">
    <location>
        <begin position="2"/>
        <end position="104"/>
    </location>
</feature>
<keyword evidence="7" id="KW-0282">Flagellum</keyword>
<dbReference type="Pfam" id="PF07317">
    <property type="entry name" value="PilZN"/>
    <property type="match status" value="1"/>
</dbReference>
<comment type="subunit">
    <text evidence="4">Monomer. Interacts with the flagellar basal bodies.</text>
</comment>
<evidence type="ECO:0000256" key="1">
    <source>
        <dbReference type="ARBA" id="ARBA00022636"/>
    </source>
</evidence>
<comment type="function">
    <text evidence="4">Acts as a flagellar brake, regulating swimming and swarming in a bis-(3'-5') cyclic diguanylic acid (c-di-GMP)-dependent manner. Binds 1 c-di-GMP dimer per subunit. Increasing levels of c-di-GMP lead to decreased motility.</text>
</comment>
<dbReference type="InterPro" id="IPR023787">
    <property type="entry name" value="T3SS_YcgR"/>
</dbReference>
<dbReference type="Gene3D" id="2.30.110.10">
    <property type="entry name" value="Electron Transport, Fmn-binding Protein, Chain A"/>
    <property type="match status" value="1"/>
</dbReference>
<comment type="subcellular location">
    <subcellularLocation>
        <location evidence="4">Bacterial flagellum basal body</location>
    </subcellularLocation>
</comment>
<dbReference type="GO" id="GO:0009425">
    <property type="term" value="C:bacterial-type flagellum basal body"/>
    <property type="evidence" value="ECO:0007669"/>
    <property type="project" value="UniProtKB-SubCell"/>
</dbReference>
<evidence type="ECO:0000259" key="6">
    <source>
        <dbReference type="Pfam" id="PF07317"/>
    </source>
</evidence>
<accession>A0ABD4SPU5</accession>
<comment type="caution">
    <text evidence="7">The sequence shown here is derived from an EMBL/GenBank/DDBJ whole genome shotgun (WGS) entry which is preliminary data.</text>
</comment>
<dbReference type="HAMAP" id="MF_01457">
    <property type="entry name" value="YcgR"/>
    <property type="match status" value="1"/>
</dbReference>
<dbReference type="InterPro" id="IPR012349">
    <property type="entry name" value="Split_barrel_FMN-bd"/>
</dbReference>
<dbReference type="Proteomes" id="UP001200247">
    <property type="component" value="Unassembled WGS sequence"/>
</dbReference>
<proteinExistence type="inferred from homology"/>
<evidence type="ECO:0000313" key="8">
    <source>
        <dbReference type="Proteomes" id="UP001200247"/>
    </source>
</evidence>
<name>A0ABD4SPU5_9NEIS</name>
<dbReference type="Pfam" id="PF07238">
    <property type="entry name" value="PilZ"/>
    <property type="match status" value="1"/>
</dbReference>
<sequence>MTSPLEIGQHLKRIISANVLVTVFSNHGKSFILTKLLAIDLKSGRFAFDAGSSDDANRQLLKSERNVFVCTPDGIKTQFVTGPVQSFIYDGAPAFLARLPPEVVKLQRREYFRIQTPIANPVVCRVHDYPNPDGSAGIVLPIYDISLGGMSLVLPGEIPGMELGKIFRDCSIDLRQVGSLPVEIEVRNKLVMQQKNGHEQRRIGCQFVNQNSRVQNQLQRYIAQLERERRTLLD</sequence>
<keyword evidence="1 4" id="KW-0973">c-di-GMP</keyword>
<keyword evidence="2 4" id="KW-0547">Nucleotide-binding</keyword>
<protein>
    <recommendedName>
        <fullName evidence="4">Flagellar brake protein YcgR</fullName>
    </recommendedName>
    <alternativeName>
        <fullName evidence="4">Cyclic di-GMP binding protein YcgR</fullName>
    </alternativeName>
</protein>
<keyword evidence="3 4" id="KW-0975">Bacterial flagellum</keyword>
<evidence type="ECO:0000256" key="3">
    <source>
        <dbReference type="ARBA" id="ARBA00023143"/>
    </source>
</evidence>
<evidence type="ECO:0000256" key="2">
    <source>
        <dbReference type="ARBA" id="ARBA00022741"/>
    </source>
</evidence>
<gene>
    <name evidence="4" type="primary">ycgR</name>
    <name evidence="7" type="ORF">LH440_06410</name>
</gene>
<evidence type="ECO:0000256" key="4">
    <source>
        <dbReference type="HAMAP-Rule" id="MF_01457"/>
    </source>
</evidence>
<dbReference type="GO" id="GO:0071945">
    <property type="term" value="P:regulation of bacterial-type flagellum-dependent cell motility by regulation of motor speed"/>
    <property type="evidence" value="ECO:0007669"/>
    <property type="project" value="UniProtKB-UniRule"/>
</dbReference>
<dbReference type="GO" id="GO:0071973">
    <property type="term" value="P:bacterial-type flagellum-dependent cell motility"/>
    <property type="evidence" value="ECO:0007669"/>
    <property type="project" value="UniProtKB-UniRule"/>
</dbReference>
<organism evidence="7 8">
    <name type="scientific">Laribacter hongkongensis</name>
    <dbReference type="NCBI Taxonomy" id="168471"/>
    <lineage>
        <taxon>Bacteria</taxon>
        <taxon>Pseudomonadati</taxon>
        <taxon>Pseudomonadota</taxon>
        <taxon>Betaproteobacteria</taxon>
        <taxon>Neisseriales</taxon>
        <taxon>Aquaspirillaceae</taxon>
        <taxon>Laribacter</taxon>
    </lineage>
</organism>
<reference evidence="7 8" key="1">
    <citation type="submission" date="2021-10" db="EMBL/GenBank/DDBJ databases">
        <title>Whole-genome sequencing analysis of Laribacter hongkongensis: virulence gene profiles, carbohydrate-active enzyme prediction, and antimicrobial resistance characterization.</title>
        <authorList>
            <person name="Yuan P."/>
            <person name="Zhan Y."/>
            <person name="Chen D."/>
        </authorList>
    </citation>
    <scope>NUCLEOTIDE SEQUENCE [LARGE SCALE GENOMIC DNA]</scope>
    <source>
        <strain evidence="7 8">W67</strain>
    </source>
</reference>
<dbReference type="InterPro" id="IPR009875">
    <property type="entry name" value="PilZ_domain"/>
</dbReference>
<dbReference type="EMBL" id="JAJAXM010000008">
    <property type="protein sequence ID" value="MCG9025539.1"/>
    <property type="molecule type" value="Genomic_DNA"/>
</dbReference>
<evidence type="ECO:0000313" key="7">
    <source>
        <dbReference type="EMBL" id="MCG9025539.1"/>
    </source>
</evidence>
<dbReference type="GO" id="GO:0035438">
    <property type="term" value="F:cyclic-di-GMP binding"/>
    <property type="evidence" value="ECO:0007669"/>
    <property type="project" value="UniProtKB-UniRule"/>
</dbReference>